<dbReference type="SUPFAM" id="SSF51905">
    <property type="entry name" value="FAD/NAD(P)-binding domain"/>
    <property type="match status" value="1"/>
</dbReference>
<protein>
    <submittedName>
        <fullName evidence="4">FAD-dependent oxidoreductase</fullName>
    </submittedName>
</protein>
<dbReference type="KEGG" id="xyk:GT347_05270"/>
<dbReference type="EMBL" id="CP047650">
    <property type="protein sequence ID" value="QHI97446.1"/>
    <property type="molecule type" value="Genomic_DNA"/>
</dbReference>
<organism evidence="4 5">
    <name type="scientific">Xylophilus rhododendri</name>
    <dbReference type="NCBI Taxonomy" id="2697032"/>
    <lineage>
        <taxon>Bacteria</taxon>
        <taxon>Pseudomonadati</taxon>
        <taxon>Pseudomonadota</taxon>
        <taxon>Betaproteobacteria</taxon>
        <taxon>Burkholderiales</taxon>
        <taxon>Xylophilus</taxon>
    </lineage>
</organism>
<keyword evidence="2" id="KW-0560">Oxidoreductase</keyword>
<dbReference type="GO" id="GO:0005886">
    <property type="term" value="C:plasma membrane"/>
    <property type="evidence" value="ECO:0007669"/>
    <property type="project" value="TreeGrafter"/>
</dbReference>
<dbReference type="InterPro" id="IPR006076">
    <property type="entry name" value="FAD-dep_OxRdtase"/>
</dbReference>
<gene>
    <name evidence="4" type="ORF">GT347_05270</name>
</gene>
<evidence type="ECO:0000313" key="4">
    <source>
        <dbReference type="EMBL" id="QHI97446.1"/>
    </source>
</evidence>
<evidence type="ECO:0000256" key="2">
    <source>
        <dbReference type="ARBA" id="ARBA00023002"/>
    </source>
</evidence>
<evidence type="ECO:0000313" key="5">
    <source>
        <dbReference type="Proteomes" id="UP000464787"/>
    </source>
</evidence>
<dbReference type="SUPFAM" id="SSF54373">
    <property type="entry name" value="FAD-linked reductases, C-terminal domain"/>
    <property type="match status" value="1"/>
</dbReference>
<dbReference type="Pfam" id="PF01266">
    <property type="entry name" value="DAO"/>
    <property type="match status" value="1"/>
</dbReference>
<dbReference type="Gene3D" id="3.50.50.60">
    <property type="entry name" value="FAD/NAD(P)-binding domain"/>
    <property type="match status" value="2"/>
</dbReference>
<evidence type="ECO:0000256" key="1">
    <source>
        <dbReference type="ARBA" id="ARBA00009410"/>
    </source>
</evidence>
<reference evidence="4 5" key="1">
    <citation type="submission" date="2020-01" db="EMBL/GenBank/DDBJ databases">
        <title>Genome sequencing of strain KACC 21265.</title>
        <authorList>
            <person name="Heo J."/>
            <person name="Kim S.-J."/>
            <person name="Kim J.-S."/>
            <person name="Hong S.-B."/>
            <person name="Kwon S.-W."/>
        </authorList>
    </citation>
    <scope>NUCLEOTIDE SEQUENCE [LARGE SCALE GENOMIC DNA]</scope>
    <source>
        <strain evidence="4 5">KACC 21265</strain>
    </source>
</reference>
<dbReference type="GO" id="GO:0008718">
    <property type="term" value="F:D-amino-acid dehydrogenase activity"/>
    <property type="evidence" value="ECO:0007669"/>
    <property type="project" value="TreeGrafter"/>
</dbReference>
<keyword evidence="5" id="KW-1185">Reference proteome</keyword>
<dbReference type="GO" id="GO:0055130">
    <property type="term" value="P:D-alanine catabolic process"/>
    <property type="evidence" value="ECO:0007669"/>
    <property type="project" value="TreeGrafter"/>
</dbReference>
<feature type="domain" description="FAD dependent oxidoreductase" evidence="3">
    <location>
        <begin position="27"/>
        <end position="423"/>
    </location>
</feature>
<comment type="similarity">
    <text evidence="1">Belongs to the DadA oxidoreductase family.</text>
</comment>
<dbReference type="GO" id="GO:0005737">
    <property type="term" value="C:cytoplasm"/>
    <property type="evidence" value="ECO:0007669"/>
    <property type="project" value="TreeGrafter"/>
</dbReference>
<name>A0A857J170_9BURK</name>
<dbReference type="PANTHER" id="PTHR13847:SF280">
    <property type="entry name" value="D-AMINO ACID DEHYDROGENASE"/>
    <property type="match status" value="1"/>
</dbReference>
<dbReference type="NCBIfam" id="NF001933">
    <property type="entry name" value="PRK00711.1"/>
    <property type="match status" value="1"/>
</dbReference>
<dbReference type="AlphaFoldDB" id="A0A857J170"/>
<dbReference type="Gene3D" id="3.30.9.10">
    <property type="entry name" value="D-Amino Acid Oxidase, subunit A, domain 2"/>
    <property type="match status" value="1"/>
</dbReference>
<dbReference type="RefSeq" id="WP_160550964.1">
    <property type="nucleotide sequence ID" value="NZ_CP047650.1"/>
</dbReference>
<accession>A0A857J170</accession>
<dbReference type="InterPro" id="IPR036188">
    <property type="entry name" value="FAD/NAD-bd_sf"/>
</dbReference>
<evidence type="ECO:0000259" key="3">
    <source>
        <dbReference type="Pfam" id="PF01266"/>
    </source>
</evidence>
<dbReference type="PANTHER" id="PTHR13847">
    <property type="entry name" value="SARCOSINE DEHYDROGENASE-RELATED"/>
    <property type="match status" value="1"/>
</dbReference>
<sequence length="425" mass="44145">MTSFPDSAPPTADYWSATTASARPRQVTVIGAGIVGLASAAALSRAGHQVTVIDRAAAAGQGASGGNGCQLSYGYVAPLAQPGLPFDVPGLMLSRHGPLHITPRADVRQWRWMWEFLRACSAPVAQRSTLELLALGALSRQETEQWIAGASAEALSFSRSGKLVLYATQSSFDAGRRQAELQAPHGPLQSALPGDGFLAHEPALASFRGAVAGSIYTPDECAIDGLALCRNTEEVLRSRGVVFEYGVTVHGLRREGARVSRLLSSAGDRPVDALVLAGGAGSAALAASAGLRVPVYPLKGYSITVPVRDPAAVPSVSVTDAKRKVVYARIGDRLRVAGFVEIGARDGAVDPRRIEQLQACTQEAFGGAVDIGAAVPWAGLRPATPTSLPIVGRSGGVENLFLNVGHGALGLTLAFGTARRLADAF</sequence>
<proteinExistence type="inferred from homology"/>
<dbReference type="Proteomes" id="UP000464787">
    <property type="component" value="Chromosome"/>
</dbReference>